<evidence type="ECO:0000256" key="1">
    <source>
        <dbReference type="SAM" id="MobiDB-lite"/>
    </source>
</evidence>
<dbReference type="STRING" id="639004.SAMN04488239_1233"/>
<keyword evidence="3" id="KW-1185">Reference proteome</keyword>
<dbReference type="EMBL" id="FMZV01000023">
    <property type="protein sequence ID" value="SDE56468.1"/>
    <property type="molecule type" value="Genomic_DNA"/>
</dbReference>
<organism evidence="2 3">
    <name type="scientific">Ruegeria marina</name>
    <dbReference type="NCBI Taxonomy" id="639004"/>
    <lineage>
        <taxon>Bacteria</taxon>
        <taxon>Pseudomonadati</taxon>
        <taxon>Pseudomonadota</taxon>
        <taxon>Alphaproteobacteria</taxon>
        <taxon>Rhodobacterales</taxon>
        <taxon>Roseobacteraceae</taxon>
        <taxon>Ruegeria</taxon>
    </lineage>
</organism>
<evidence type="ECO:0000313" key="3">
    <source>
        <dbReference type="Proteomes" id="UP000199628"/>
    </source>
</evidence>
<reference evidence="3" key="1">
    <citation type="submission" date="2016-10" db="EMBL/GenBank/DDBJ databases">
        <authorList>
            <person name="Varghese N."/>
            <person name="Submissions S."/>
        </authorList>
    </citation>
    <scope>NUCLEOTIDE SEQUENCE [LARGE SCALE GENOMIC DNA]</scope>
    <source>
        <strain evidence="3">CGMCC 1.9108</strain>
    </source>
</reference>
<dbReference type="Proteomes" id="UP000199628">
    <property type="component" value="Unassembled WGS sequence"/>
</dbReference>
<gene>
    <name evidence="2" type="ORF">SAMN04488239_1233</name>
</gene>
<feature type="region of interest" description="Disordered" evidence="1">
    <location>
        <begin position="34"/>
        <end position="55"/>
    </location>
</feature>
<protein>
    <submittedName>
        <fullName evidence="2">Phage terminase large subunit</fullName>
    </submittedName>
</protein>
<dbReference type="RefSeq" id="WP_176828175.1">
    <property type="nucleotide sequence ID" value="NZ_FMZV01000023.1"/>
</dbReference>
<name>A0A1G7DYF0_9RHOB</name>
<accession>A0A1G7DYF0</accession>
<sequence>MLERKEDMKKRGIPSPDVADAFALTFAYPVMSRDAEDEEEEVEFWATGRDPTTGY</sequence>
<evidence type="ECO:0000313" key="2">
    <source>
        <dbReference type="EMBL" id="SDE56468.1"/>
    </source>
</evidence>
<dbReference type="Gene3D" id="3.30.420.240">
    <property type="match status" value="1"/>
</dbReference>
<proteinExistence type="predicted"/>
<dbReference type="AlphaFoldDB" id="A0A1G7DYF0"/>